<dbReference type="AlphaFoldDB" id="A0A4Z1CGM0"/>
<reference evidence="2 3" key="1">
    <citation type="submission" date="2019-03" db="EMBL/GenBank/DDBJ databases">
        <authorList>
            <person name="Li J."/>
        </authorList>
    </citation>
    <scope>NUCLEOTIDE SEQUENCE [LARGE SCALE GENOMIC DNA]</scope>
    <source>
        <strain evidence="2 3">3058</strain>
    </source>
</reference>
<protein>
    <recommendedName>
        <fullName evidence="4">Two pore domain potassium channel family protein</fullName>
    </recommendedName>
</protein>
<evidence type="ECO:0000313" key="2">
    <source>
        <dbReference type="EMBL" id="TGN61595.1"/>
    </source>
</evidence>
<dbReference type="OrthoDB" id="7823455at2"/>
<keyword evidence="1" id="KW-0812">Transmembrane</keyword>
<organism evidence="2 3">
    <name type="scientific">Paracoccus liaowanqingii</name>
    <dbReference type="NCBI Taxonomy" id="2560053"/>
    <lineage>
        <taxon>Bacteria</taxon>
        <taxon>Pseudomonadati</taxon>
        <taxon>Pseudomonadota</taxon>
        <taxon>Alphaproteobacteria</taxon>
        <taxon>Rhodobacterales</taxon>
        <taxon>Paracoccaceae</taxon>
        <taxon>Paracoccus</taxon>
    </lineage>
</organism>
<evidence type="ECO:0000313" key="3">
    <source>
        <dbReference type="Proteomes" id="UP000297972"/>
    </source>
</evidence>
<proteinExistence type="predicted"/>
<keyword evidence="3" id="KW-1185">Reference proteome</keyword>
<dbReference type="Proteomes" id="UP000297972">
    <property type="component" value="Unassembled WGS sequence"/>
</dbReference>
<dbReference type="EMBL" id="SRPG01000078">
    <property type="protein sequence ID" value="TGN61595.1"/>
    <property type="molecule type" value="Genomic_DNA"/>
</dbReference>
<comment type="caution">
    <text evidence="2">The sequence shown here is derived from an EMBL/GenBank/DDBJ whole genome shotgun (WGS) entry which is preliminary data.</text>
</comment>
<sequence>MTEPLMITVGIALVLVSFYDFLRTTISLSGLGFISRTLASGLWRAGSGFSAILEQRTGLSLRGVLGPAILTALAGAWVLMHLAGYVLILRGGLSLEQTETGDPATWLQTVAFAGSTLSTLGASTVRVTGGWWDVLSMIAAVNGMVLLTLSVSFLLNILQTTNSARTFAIRFRIISARGPDKDTAARIESLGPDLSSVVVMLSASSLPGVFVPHDPAMDFPSAIAKLCDLARDGTLSEGSELVAALAILGRHLGDASHGDDLSAARAWAEHYTLERA</sequence>
<keyword evidence="1" id="KW-0472">Membrane</keyword>
<feature type="transmembrane region" description="Helical" evidence="1">
    <location>
        <begin position="64"/>
        <end position="88"/>
    </location>
</feature>
<feature type="transmembrane region" description="Helical" evidence="1">
    <location>
        <begin position="134"/>
        <end position="158"/>
    </location>
</feature>
<dbReference type="RefSeq" id="WP_135817478.1">
    <property type="nucleotide sequence ID" value="NZ_SRPG01000078.1"/>
</dbReference>
<accession>A0A4Z1CGM0</accession>
<name>A0A4Z1CGM0_9RHOB</name>
<gene>
    <name evidence="2" type="ORF">E4L95_09865</name>
</gene>
<evidence type="ECO:0000256" key="1">
    <source>
        <dbReference type="SAM" id="Phobius"/>
    </source>
</evidence>
<keyword evidence="1" id="KW-1133">Transmembrane helix</keyword>
<feature type="transmembrane region" description="Helical" evidence="1">
    <location>
        <begin position="6"/>
        <end position="22"/>
    </location>
</feature>
<evidence type="ECO:0008006" key="4">
    <source>
        <dbReference type="Google" id="ProtNLM"/>
    </source>
</evidence>